<reference evidence="1 2" key="1">
    <citation type="submission" date="2023-02" db="EMBL/GenBank/DDBJ databases">
        <title>Dictyobacter halimunensis sp. nov., a new member of the class Ktedonobacteria from forest soil in a geothermal area.</title>
        <authorList>
            <person name="Rachmania M.K."/>
            <person name="Ningsih F."/>
            <person name="Sakai Y."/>
            <person name="Yabe S."/>
            <person name="Yokota A."/>
            <person name="Sjamsuridzal W."/>
        </authorList>
    </citation>
    <scope>NUCLEOTIDE SEQUENCE [LARGE SCALE GENOMIC DNA]</scope>
    <source>
        <strain evidence="1 2">S3.2.2.5</strain>
    </source>
</reference>
<dbReference type="Proteomes" id="UP001344906">
    <property type="component" value="Unassembled WGS sequence"/>
</dbReference>
<name>A0ABQ6FNZ6_9CHLR</name>
<evidence type="ECO:0000313" key="1">
    <source>
        <dbReference type="EMBL" id="GLV55999.1"/>
    </source>
</evidence>
<protein>
    <submittedName>
        <fullName evidence="1">Uncharacterized protein</fullName>
    </submittedName>
</protein>
<organism evidence="1 2">
    <name type="scientific">Dictyobacter halimunensis</name>
    <dbReference type="NCBI Taxonomy" id="3026934"/>
    <lineage>
        <taxon>Bacteria</taxon>
        <taxon>Bacillati</taxon>
        <taxon>Chloroflexota</taxon>
        <taxon>Ktedonobacteria</taxon>
        <taxon>Ktedonobacterales</taxon>
        <taxon>Dictyobacteraceae</taxon>
        <taxon>Dictyobacter</taxon>
    </lineage>
</organism>
<dbReference type="EMBL" id="BSRI01000001">
    <property type="protein sequence ID" value="GLV55999.1"/>
    <property type="molecule type" value="Genomic_DNA"/>
</dbReference>
<evidence type="ECO:0000313" key="2">
    <source>
        <dbReference type="Proteomes" id="UP001344906"/>
    </source>
</evidence>
<gene>
    <name evidence="1" type="ORF">KDH_28430</name>
</gene>
<comment type="caution">
    <text evidence="1">The sequence shown here is derived from an EMBL/GenBank/DDBJ whole genome shotgun (WGS) entry which is preliminary data.</text>
</comment>
<sequence>MLTIGLYCGDLARETSSFFLHVWYGEGGYKETLEFFTRISFLLVGARTYGLLGTSNQAMPLPRSQHVDAELQRIVTHVLTSFPDGIIHTAQLATFLHAHVEP</sequence>
<keyword evidence="2" id="KW-1185">Reference proteome</keyword>
<proteinExistence type="predicted"/>
<accession>A0ABQ6FNZ6</accession>